<feature type="domain" description="Protein export membrane protein SecD/SecF C-terminal" evidence="10">
    <location>
        <begin position="361"/>
        <end position="510"/>
    </location>
</feature>
<evidence type="ECO:0000256" key="2">
    <source>
        <dbReference type="ARBA" id="ARBA00022448"/>
    </source>
</evidence>
<dbReference type="Proteomes" id="UP000197679">
    <property type="component" value="Chromosome"/>
</dbReference>
<evidence type="ECO:0000256" key="4">
    <source>
        <dbReference type="ARBA" id="ARBA00022692"/>
    </source>
</evidence>
<keyword evidence="12" id="KW-1185">Reference proteome</keyword>
<dbReference type="Gene3D" id="1.20.1640.10">
    <property type="entry name" value="Multidrug efflux transporter AcrB transmembrane domain"/>
    <property type="match status" value="1"/>
</dbReference>
<evidence type="ECO:0000256" key="1">
    <source>
        <dbReference type="ARBA" id="ARBA00004651"/>
    </source>
</evidence>
<evidence type="ECO:0000256" key="9">
    <source>
        <dbReference type="SAM" id="Phobius"/>
    </source>
</evidence>
<feature type="transmembrane region" description="Helical" evidence="9">
    <location>
        <begin position="12"/>
        <end position="32"/>
    </location>
</feature>
<dbReference type="SUPFAM" id="SSF82866">
    <property type="entry name" value="Multidrug efflux transporter AcrB transmembrane domain"/>
    <property type="match status" value="1"/>
</dbReference>
<reference evidence="11 12" key="1">
    <citation type="journal article" date="2017" name="Nat. Commun.">
        <title>'ARMAN' archaea depend on association with euryarchaeal host in culture and in situ.</title>
        <authorList>
            <person name="Golyshina O."/>
            <person name="Toshchakov S."/>
            <person name="Makarova K."/>
            <person name="Gavrilov S."/>
            <person name="Korzhenkov A."/>
            <person name="La Cono V."/>
            <person name="Arcadi E."/>
            <person name="Nechitaylo T."/>
            <person name="Ferrer M."/>
            <person name="Kublanov I."/>
            <person name="Wolf Y."/>
            <person name="Yakimov M."/>
            <person name="Golyshin P."/>
            <person name="Slesarev A."/>
            <person name="Kozyavkin S."/>
        </authorList>
    </citation>
    <scope>NUCLEOTIDE SEQUENCE [LARGE SCALE GENOMIC DNA]</scope>
    <source>
        <strain evidence="11 12">Mia14</strain>
    </source>
</reference>
<organism evidence="11 12">
    <name type="scientific">Candidatus Mancarchaeum acidiphilum</name>
    <dbReference type="NCBI Taxonomy" id="1920749"/>
    <lineage>
        <taxon>Archaea</taxon>
        <taxon>Candidatus Micrarchaeota</taxon>
        <taxon>Candidatus Mancarchaeum</taxon>
    </lineage>
</organism>
<dbReference type="OrthoDB" id="146638at2157"/>
<feature type="transmembrane region" description="Helical" evidence="9">
    <location>
        <begin position="493"/>
        <end position="512"/>
    </location>
</feature>
<protein>
    <submittedName>
        <fullName evidence="11">Preprotein translocase subunit SecD</fullName>
    </submittedName>
</protein>
<evidence type="ECO:0000313" key="12">
    <source>
        <dbReference type="Proteomes" id="UP000197679"/>
    </source>
</evidence>
<dbReference type="EMBL" id="CP019964">
    <property type="protein sequence ID" value="ASI13461.1"/>
    <property type="molecule type" value="Genomic_DNA"/>
</dbReference>
<dbReference type="Pfam" id="PF02355">
    <property type="entry name" value="SecD_SecF_C"/>
    <property type="match status" value="1"/>
</dbReference>
<dbReference type="KEGG" id="marh:Mia14_0121"/>
<keyword evidence="6 9" id="KW-1133">Transmembrane helix</keyword>
<evidence type="ECO:0000313" key="11">
    <source>
        <dbReference type="EMBL" id="ASI13461.1"/>
    </source>
</evidence>
<keyword evidence="3" id="KW-1003">Cell membrane</keyword>
<name>A0A218NLY3_9ARCH</name>
<feature type="transmembrane region" description="Helical" evidence="9">
    <location>
        <begin position="467"/>
        <end position="487"/>
    </location>
</feature>
<keyword evidence="7" id="KW-0811">Translocation</keyword>
<sequence>MAKINGYLTDKRILVLVVIAIALLALDIHYGLHFGISFEGGVQIPVQLAHPVNSTTMSELISVLDQRASTFGLSEVTVEGVGDSEIYVTVPKADNSTINKTISILDSQGRFDGVVNGRLAVSGSDIIRDTIGQVPPAISGKNVTWAVTFSTTQSSATSFAKIVYGDANYPLYMFLDRPLNATILINSSILGNATDAISSSTALSAMKTALTLGNSTIPVIAVSNSNASIAGAESFYKSNIGRYKVVYASYNLNKSLISYIRSLNYTVNLESKKNMTPAYSIINASTTVLETWPLVGLLSAPLLNPEITDGNVTEDYEISGEAPTTLPLTAKTAYATNESKTIASILSGGALPVSIIVGTPTTVPQTLGADSFEISFVALGLAIISLSAFIAIRYRRIFLVGPILLTTFMELFIILSIIGLIGTIDLAAFAGIIAVVGTGVDAQIIITDEMLSNSGQTSNGKLLLSHAFYIVWMDAALLVIAMLPLFFSTSLVTIVGFSEAAIIGVIMGIAVTRPAYGAIISRHYS</sequence>
<keyword evidence="4 9" id="KW-0812">Transmembrane</keyword>
<keyword evidence="2" id="KW-0813">Transport</keyword>
<keyword evidence="5" id="KW-0653">Protein transport</keyword>
<accession>A0A218NLY3</accession>
<dbReference type="InterPro" id="IPR022813">
    <property type="entry name" value="SecD/SecF_arch_bac"/>
</dbReference>
<evidence type="ECO:0000259" key="10">
    <source>
        <dbReference type="Pfam" id="PF02355"/>
    </source>
</evidence>
<dbReference type="RefSeq" id="WP_088819627.1">
    <property type="nucleotide sequence ID" value="NZ_CP019964.1"/>
</dbReference>
<gene>
    <name evidence="11" type="ORF">Mia14_0121</name>
</gene>
<evidence type="ECO:0000256" key="6">
    <source>
        <dbReference type="ARBA" id="ARBA00022989"/>
    </source>
</evidence>
<evidence type="ECO:0000256" key="8">
    <source>
        <dbReference type="ARBA" id="ARBA00023136"/>
    </source>
</evidence>
<evidence type="ECO:0000256" key="7">
    <source>
        <dbReference type="ARBA" id="ARBA00023010"/>
    </source>
</evidence>
<dbReference type="GO" id="GO:0015031">
    <property type="term" value="P:protein transport"/>
    <property type="evidence" value="ECO:0007669"/>
    <property type="project" value="UniProtKB-KW"/>
</dbReference>
<dbReference type="GO" id="GO:0005886">
    <property type="term" value="C:plasma membrane"/>
    <property type="evidence" value="ECO:0007669"/>
    <property type="project" value="UniProtKB-SubCell"/>
</dbReference>
<dbReference type="AlphaFoldDB" id="A0A218NLY3"/>
<feature type="transmembrane region" description="Helical" evidence="9">
    <location>
        <begin position="399"/>
        <end position="421"/>
    </location>
</feature>
<evidence type="ECO:0000256" key="5">
    <source>
        <dbReference type="ARBA" id="ARBA00022927"/>
    </source>
</evidence>
<dbReference type="InterPro" id="IPR048634">
    <property type="entry name" value="SecD_SecF_C"/>
</dbReference>
<dbReference type="Gene3D" id="3.30.70.3400">
    <property type="match status" value="1"/>
</dbReference>
<feature type="transmembrane region" description="Helical" evidence="9">
    <location>
        <begin position="374"/>
        <end position="392"/>
    </location>
</feature>
<keyword evidence="8 9" id="KW-0472">Membrane</keyword>
<feature type="transmembrane region" description="Helical" evidence="9">
    <location>
        <begin position="427"/>
        <end position="446"/>
    </location>
</feature>
<dbReference type="PANTHER" id="PTHR30081:SF1">
    <property type="entry name" value="PROTEIN TRANSLOCASE SUBUNIT SECD"/>
    <property type="match status" value="1"/>
</dbReference>
<dbReference type="GeneID" id="33313680"/>
<proteinExistence type="predicted"/>
<evidence type="ECO:0000256" key="3">
    <source>
        <dbReference type="ARBA" id="ARBA00022475"/>
    </source>
</evidence>
<comment type="subcellular location">
    <subcellularLocation>
        <location evidence="1">Cell membrane</location>
        <topology evidence="1">Multi-pass membrane protein</topology>
    </subcellularLocation>
</comment>
<dbReference type="PANTHER" id="PTHR30081">
    <property type="entry name" value="PROTEIN-EXPORT MEMBRANE PROTEIN SEC"/>
    <property type="match status" value="1"/>
</dbReference>